<dbReference type="Pfam" id="PF13399">
    <property type="entry name" value="LytR_C"/>
    <property type="match status" value="1"/>
</dbReference>
<dbReference type="InterPro" id="IPR027381">
    <property type="entry name" value="LytR/CpsA/Psr_C"/>
</dbReference>
<evidence type="ECO:0000259" key="3">
    <source>
        <dbReference type="Pfam" id="PF13399"/>
    </source>
</evidence>
<feature type="region of interest" description="Disordered" evidence="1">
    <location>
        <begin position="45"/>
        <end position="84"/>
    </location>
</feature>
<reference evidence="4 5" key="1">
    <citation type="submission" date="2020-08" db="EMBL/GenBank/DDBJ databases">
        <title>Genome public.</title>
        <authorList>
            <person name="Liu C."/>
            <person name="Sun Q."/>
        </authorList>
    </citation>
    <scope>NUCLEOTIDE SEQUENCE [LARGE SCALE GENOMIC DNA]</scope>
    <source>
        <strain evidence="4 5">NSJ-10</strain>
    </source>
</reference>
<proteinExistence type="predicted"/>
<gene>
    <name evidence="4" type="ORF">H8S09_03835</name>
</gene>
<accession>A0A8I0DRF9</accession>
<evidence type="ECO:0000256" key="2">
    <source>
        <dbReference type="SAM" id="Phobius"/>
    </source>
</evidence>
<evidence type="ECO:0000313" key="4">
    <source>
        <dbReference type="EMBL" id="MBC5662033.1"/>
    </source>
</evidence>
<feature type="domain" description="LytR/CpsA/Psr regulator C-terminal" evidence="3">
    <location>
        <begin position="90"/>
        <end position="180"/>
    </location>
</feature>
<sequence>MGKKVLRLFLETMLRALVIILAIGIVIMGALLIKTLVKNNSLKDSKKTTNGKEIVTEAGDENDPTFKNGDGENSGSDDSDESGSVASTDAKILVINATGTSGVAGAWKTALEGKGYTSVEVGTYTQSAIATSKVCVSGSYDGADLAAELTSPEMSTVDSVSASDCDVSIDGYDIIVIIGTSDIKN</sequence>
<dbReference type="Proteomes" id="UP000615234">
    <property type="component" value="Unassembled WGS sequence"/>
</dbReference>
<keyword evidence="2" id="KW-0472">Membrane</keyword>
<dbReference type="RefSeq" id="WP_021943140.1">
    <property type="nucleotide sequence ID" value="NZ_JACOOX010000002.1"/>
</dbReference>
<evidence type="ECO:0000256" key="1">
    <source>
        <dbReference type="SAM" id="MobiDB-lite"/>
    </source>
</evidence>
<protein>
    <submittedName>
        <fullName evidence="4">LytR C-terminal domain-containing protein</fullName>
    </submittedName>
</protein>
<dbReference type="Gene3D" id="3.30.70.2390">
    <property type="match status" value="1"/>
</dbReference>
<dbReference type="AlphaFoldDB" id="A0A8I0DRF9"/>
<keyword evidence="2" id="KW-0812">Transmembrane</keyword>
<feature type="transmembrane region" description="Helical" evidence="2">
    <location>
        <begin position="12"/>
        <end position="37"/>
    </location>
</feature>
<organism evidence="4 5">
    <name type="scientific">Coprococcus hominis</name>
    <name type="common">ex Liu et al. 2022</name>
    <dbReference type="NCBI Taxonomy" id="2763039"/>
    <lineage>
        <taxon>Bacteria</taxon>
        <taxon>Bacillati</taxon>
        <taxon>Bacillota</taxon>
        <taxon>Clostridia</taxon>
        <taxon>Lachnospirales</taxon>
        <taxon>Lachnospiraceae</taxon>
        <taxon>Coprococcus</taxon>
    </lineage>
</organism>
<name>A0A8I0DRF9_9FIRM</name>
<comment type="caution">
    <text evidence="4">The sequence shown here is derived from an EMBL/GenBank/DDBJ whole genome shotgun (WGS) entry which is preliminary data.</text>
</comment>
<keyword evidence="2" id="KW-1133">Transmembrane helix</keyword>
<dbReference type="EMBL" id="JACOOX010000002">
    <property type="protein sequence ID" value="MBC5662033.1"/>
    <property type="molecule type" value="Genomic_DNA"/>
</dbReference>
<evidence type="ECO:0000313" key="5">
    <source>
        <dbReference type="Proteomes" id="UP000615234"/>
    </source>
</evidence>
<keyword evidence="5" id="KW-1185">Reference proteome</keyword>